<comment type="similarity">
    <text evidence="3">Belongs to the complex I NDUFB11 subunit family.</text>
</comment>
<evidence type="ECO:0000256" key="11">
    <source>
        <dbReference type="ARBA" id="ARBA00022989"/>
    </source>
</evidence>
<reference evidence="18" key="1">
    <citation type="submission" date="2021-01" db="EMBL/GenBank/DDBJ databases">
        <authorList>
            <person name="Corre E."/>
            <person name="Pelletier E."/>
            <person name="Niang G."/>
            <person name="Scheremetjew M."/>
            <person name="Finn R."/>
            <person name="Kale V."/>
            <person name="Holt S."/>
            <person name="Cochrane G."/>
            <person name="Meng A."/>
            <person name="Brown T."/>
            <person name="Cohen L."/>
        </authorList>
    </citation>
    <scope>NUCLEOTIDE SEQUENCE</scope>
    <source>
        <strain evidence="18">Isolate 1302-5</strain>
    </source>
</reference>
<comment type="subunit">
    <text evidence="16">Complex I is composed of 45 different subunits. Interacts with BCAP31.</text>
</comment>
<comment type="function">
    <text evidence="1">Accessory subunit of the mitochondrial membrane respiratory chain NADH dehydrogenase (Complex I), that is believed not to be involved in catalysis. Complex I functions in the transfer of electrons from NADH to the respiratory chain. The immediate electron acceptor for the enzyme is believed to be ubiquinone.</text>
</comment>
<name>A0A7S4HJM6_9STRA</name>
<evidence type="ECO:0000313" key="18">
    <source>
        <dbReference type="EMBL" id="CAE2201277.1"/>
    </source>
</evidence>
<sequence length="164" mass="18647">MSFAASMLARRARPAAIRRIAPQIQRLARPQRRTMGGGQPESQSMQAKLFEGEPEGWEGTLYFTYGAAFVIVSTMCMFAPDTKITTWANNEAQARLDLLRSGAIDKVEFGVHYNTPEARGWEDDWDKFAEKSIIPGEDDDDDDDEDEDEEEEEEEEEDDDDDDE</sequence>
<evidence type="ECO:0000256" key="13">
    <source>
        <dbReference type="ARBA" id="ARBA00023136"/>
    </source>
</evidence>
<evidence type="ECO:0000256" key="6">
    <source>
        <dbReference type="ARBA" id="ARBA00022660"/>
    </source>
</evidence>
<evidence type="ECO:0000256" key="16">
    <source>
        <dbReference type="ARBA" id="ARBA00046528"/>
    </source>
</evidence>
<evidence type="ECO:0000256" key="10">
    <source>
        <dbReference type="ARBA" id="ARBA00022982"/>
    </source>
</evidence>
<organism evidence="18">
    <name type="scientific">Odontella aurita</name>
    <dbReference type="NCBI Taxonomy" id="265563"/>
    <lineage>
        <taxon>Eukaryota</taxon>
        <taxon>Sar</taxon>
        <taxon>Stramenopiles</taxon>
        <taxon>Ochrophyta</taxon>
        <taxon>Bacillariophyta</taxon>
        <taxon>Mediophyceae</taxon>
        <taxon>Biddulphiophycidae</taxon>
        <taxon>Eupodiscales</taxon>
        <taxon>Odontellaceae</taxon>
        <taxon>Odontella</taxon>
    </lineage>
</organism>
<protein>
    <recommendedName>
        <fullName evidence="4">NADH dehydrogenase [ubiquinone] 1 beta subcomplex subunit 11, mitochondrial</fullName>
    </recommendedName>
    <alternativeName>
        <fullName evidence="15">Complex I-ESSS</fullName>
    </alternativeName>
    <alternativeName>
        <fullName evidence="14">NADH-ubiquinone oxidoreductase ESSS subunit</fullName>
    </alternativeName>
</protein>
<dbReference type="GO" id="GO:0005743">
    <property type="term" value="C:mitochondrial inner membrane"/>
    <property type="evidence" value="ECO:0007669"/>
    <property type="project" value="UniProtKB-SubCell"/>
</dbReference>
<feature type="compositionally biased region" description="Basic and acidic residues" evidence="17">
    <location>
        <begin position="120"/>
        <end position="130"/>
    </location>
</feature>
<keyword evidence="11" id="KW-1133">Transmembrane helix</keyword>
<evidence type="ECO:0000256" key="9">
    <source>
        <dbReference type="ARBA" id="ARBA00022946"/>
    </source>
</evidence>
<evidence type="ECO:0000256" key="3">
    <source>
        <dbReference type="ARBA" id="ARBA00008915"/>
    </source>
</evidence>
<dbReference type="AlphaFoldDB" id="A0A7S4HJM6"/>
<feature type="region of interest" description="Disordered" evidence="17">
    <location>
        <begin position="120"/>
        <end position="164"/>
    </location>
</feature>
<keyword evidence="10" id="KW-0249">Electron transport</keyword>
<evidence type="ECO:0000256" key="1">
    <source>
        <dbReference type="ARBA" id="ARBA00003195"/>
    </source>
</evidence>
<keyword evidence="12" id="KW-0496">Mitochondrion</keyword>
<evidence type="ECO:0000256" key="7">
    <source>
        <dbReference type="ARBA" id="ARBA00022692"/>
    </source>
</evidence>
<evidence type="ECO:0000256" key="5">
    <source>
        <dbReference type="ARBA" id="ARBA00022448"/>
    </source>
</evidence>
<keyword evidence="8" id="KW-0999">Mitochondrion inner membrane</keyword>
<dbReference type="EMBL" id="HBKQ01001165">
    <property type="protein sequence ID" value="CAE2201277.1"/>
    <property type="molecule type" value="Transcribed_RNA"/>
</dbReference>
<keyword evidence="13" id="KW-0472">Membrane</keyword>
<gene>
    <name evidence="18" type="ORF">OAUR00152_LOCUS823</name>
</gene>
<evidence type="ECO:0000256" key="2">
    <source>
        <dbReference type="ARBA" id="ARBA00004434"/>
    </source>
</evidence>
<keyword evidence="7" id="KW-0812">Transmembrane</keyword>
<evidence type="ECO:0000256" key="8">
    <source>
        <dbReference type="ARBA" id="ARBA00022792"/>
    </source>
</evidence>
<dbReference type="InterPro" id="IPR019329">
    <property type="entry name" value="NADH_UbQ_OxRdtase_ESSS_su"/>
</dbReference>
<evidence type="ECO:0000256" key="17">
    <source>
        <dbReference type="SAM" id="MobiDB-lite"/>
    </source>
</evidence>
<keyword evidence="9" id="KW-0809">Transit peptide</keyword>
<feature type="compositionally biased region" description="Acidic residues" evidence="17">
    <location>
        <begin position="136"/>
        <end position="164"/>
    </location>
</feature>
<evidence type="ECO:0000256" key="15">
    <source>
        <dbReference type="ARBA" id="ARBA00031387"/>
    </source>
</evidence>
<keyword evidence="6" id="KW-0679">Respiratory chain</keyword>
<keyword evidence="5" id="KW-0813">Transport</keyword>
<evidence type="ECO:0000256" key="4">
    <source>
        <dbReference type="ARBA" id="ARBA00018632"/>
    </source>
</evidence>
<evidence type="ECO:0000256" key="12">
    <source>
        <dbReference type="ARBA" id="ARBA00023128"/>
    </source>
</evidence>
<evidence type="ECO:0000256" key="14">
    <source>
        <dbReference type="ARBA" id="ARBA00030753"/>
    </source>
</evidence>
<proteinExistence type="inferred from homology"/>
<accession>A0A7S4HJM6</accession>
<dbReference type="Pfam" id="PF10183">
    <property type="entry name" value="ESSS"/>
    <property type="match status" value="1"/>
</dbReference>
<comment type="subcellular location">
    <subcellularLocation>
        <location evidence="2">Mitochondrion inner membrane</location>
        <topology evidence="2">Single-pass membrane protein</topology>
    </subcellularLocation>
</comment>